<feature type="transmembrane region" description="Helical" evidence="9">
    <location>
        <begin position="198"/>
        <end position="217"/>
    </location>
</feature>
<dbReference type="Gene3D" id="3.40.50.300">
    <property type="entry name" value="P-loop containing nucleotide triphosphate hydrolases"/>
    <property type="match status" value="1"/>
</dbReference>
<dbReference type="EMBL" id="UINC01006528">
    <property type="protein sequence ID" value="SVA28075.1"/>
    <property type="molecule type" value="Genomic_DNA"/>
</dbReference>
<dbReference type="InterPro" id="IPR027417">
    <property type="entry name" value="P-loop_NTPase"/>
</dbReference>
<keyword evidence="5" id="KW-0547">Nucleotide-binding</keyword>
<dbReference type="GO" id="GO:0016887">
    <property type="term" value="F:ATP hydrolysis activity"/>
    <property type="evidence" value="ECO:0007669"/>
    <property type="project" value="InterPro"/>
</dbReference>
<protein>
    <recommendedName>
        <fullName evidence="13">ABC transporter ATP-binding protein</fullName>
    </recommendedName>
</protein>
<dbReference type="InterPro" id="IPR039421">
    <property type="entry name" value="Type_1_exporter"/>
</dbReference>
<dbReference type="GO" id="GO:0005886">
    <property type="term" value="C:plasma membrane"/>
    <property type="evidence" value="ECO:0007669"/>
    <property type="project" value="UniProtKB-SubCell"/>
</dbReference>
<dbReference type="PROSITE" id="PS00211">
    <property type="entry name" value="ABC_TRANSPORTER_1"/>
    <property type="match status" value="1"/>
</dbReference>
<dbReference type="SUPFAM" id="SSF90123">
    <property type="entry name" value="ABC transporter transmembrane region"/>
    <property type="match status" value="1"/>
</dbReference>
<feature type="transmembrane region" description="Helical" evidence="9">
    <location>
        <begin position="49"/>
        <end position="75"/>
    </location>
</feature>
<keyword evidence="2" id="KW-0813">Transport</keyword>
<keyword evidence="8 9" id="KW-0472">Membrane</keyword>
<evidence type="ECO:0000256" key="8">
    <source>
        <dbReference type="ARBA" id="ARBA00023136"/>
    </source>
</evidence>
<dbReference type="GO" id="GO:0005524">
    <property type="term" value="F:ATP binding"/>
    <property type="evidence" value="ECO:0007669"/>
    <property type="project" value="UniProtKB-KW"/>
</dbReference>
<evidence type="ECO:0000259" key="11">
    <source>
        <dbReference type="PROSITE" id="PS50929"/>
    </source>
</evidence>
<evidence type="ECO:0008006" key="13">
    <source>
        <dbReference type="Google" id="ProtNLM"/>
    </source>
</evidence>
<keyword evidence="6" id="KW-0067">ATP-binding</keyword>
<keyword evidence="3" id="KW-1003">Cell membrane</keyword>
<dbReference type="PROSITE" id="PS50893">
    <property type="entry name" value="ABC_TRANSPORTER_2"/>
    <property type="match status" value="1"/>
</dbReference>
<dbReference type="InterPro" id="IPR017871">
    <property type="entry name" value="ABC_transporter-like_CS"/>
</dbReference>
<proteinExistence type="predicted"/>
<feature type="transmembrane region" description="Helical" evidence="9">
    <location>
        <begin position="108"/>
        <end position="130"/>
    </location>
</feature>
<dbReference type="GO" id="GO:0140359">
    <property type="term" value="F:ABC-type transporter activity"/>
    <property type="evidence" value="ECO:0007669"/>
    <property type="project" value="InterPro"/>
</dbReference>
<evidence type="ECO:0000256" key="3">
    <source>
        <dbReference type="ARBA" id="ARBA00022475"/>
    </source>
</evidence>
<feature type="transmembrane region" description="Helical" evidence="9">
    <location>
        <begin position="284"/>
        <end position="305"/>
    </location>
</feature>
<evidence type="ECO:0000256" key="6">
    <source>
        <dbReference type="ARBA" id="ARBA00022840"/>
    </source>
</evidence>
<dbReference type="SUPFAM" id="SSF52540">
    <property type="entry name" value="P-loop containing nucleoside triphosphate hydrolases"/>
    <property type="match status" value="1"/>
</dbReference>
<dbReference type="Gene3D" id="1.20.1560.10">
    <property type="entry name" value="ABC transporter type 1, transmembrane domain"/>
    <property type="match status" value="1"/>
</dbReference>
<dbReference type="InterPro" id="IPR011527">
    <property type="entry name" value="ABC1_TM_dom"/>
</dbReference>
<evidence type="ECO:0000259" key="10">
    <source>
        <dbReference type="PROSITE" id="PS50893"/>
    </source>
</evidence>
<evidence type="ECO:0000256" key="2">
    <source>
        <dbReference type="ARBA" id="ARBA00022448"/>
    </source>
</evidence>
<dbReference type="AlphaFoldDB" id="A0A381UIT6"/>
<keyword evidence="4 9" id="KW-0812">Transmembrane</keyword>
<feature type="domain" description="ABC transmembrane type-1" evidence="11">
    <location>
        <begin position="48"/>
        <end position="325"/>
    </location>
</feature>
<reference evidence="12" key="1">
    <citation type="submission" date="2018-05" db="EMBL/GenBank/DDBJ databases">
        <authorList>
            <person name="Lanie J.A."/>
            <person name="Ng W.-L."/>
            <person name="Kazmierczak K.M."/>
            <person name="Andrzejewski T.M."/>
            <person name="Davidsen T.M."/>
            <person name="Wayne K.J."/>
            <person name="Tettelin H."/>
            <person name="Glass J.I."/>
            <person name="Rusch D."/>
            <person name="Podicherti R."/>
            <person name="Tsui H.-C.T."/>
            <person name="Winkler M.E."/>
        </authorList>
    </citation>
    <scope>NUCLEOTIDE SEQUENCE</scope>
</reference>
<dbReference type="Pfam" id="PF00005">
    <property type="entry name" value="ABC_tran"/>
    <property type="match status" value="1"/>
</dbReference>
<dbReference type="PROSITE" id="PS50929">
    <property type="entry name" value="ABC_TM1F"/>
    <property type="match status" value="1"/>
</dbReference>
<name>A0A381UIT6_9ZZZZ</name>
<organism evidence="12">
    <name type="scientific">marine metagenome</name>
    <dbReference type="NCBI Taxonomy" id="408172"/>
    <lineage>
        <taxon>unclassified sequences</taxon>
        <taxon>metagenomes</taxon>
        <taxon>ecological metagenomes</taxon>
    </lineage>
</organism>
<dbReference type="FunFam" id="3.40.50.300:FF:000299">
    <property type="entry name" value="ABC transporter ATP-binding protein/permease"/>
    <property type="match status" value="1"/>
</dbReference>
<dbReference type="InterPro" id="IPR003593">
    <property type="entry name" value="AAA+_ATPase"/>
</dbReference>
<dbReference type="PANTHER" id="PTHR24221:SF654">
    <property type="entry name" value="ATP-BINDING CASSETTE SUB-FAMILY B MEMBER 6"/>
    <property type="match status" value="1"/>
</dbReference>
<evidence type="ECO:0000256" key="1">
    <source>
        <dbReference type="ARBA" id="ARBA00004651"/>
    </source>
</evidence>
<sequence>MRAELGRPPERCIHKQGQVDRLPERNMTNPQQGRWSAVGRLLKPHRTGIIGLALVSALGALAEAMFLVTVTHIALEFASSSGNGNATINAVGIHLSTRSALAVGGGLIAFRLAAALIGVALATGITSAVVTDLRQRLSHSYLKTAWSVQQKEPAGQLQQLLVTYTQEAVNSVTAVTSALVAGLSLVALLGVAVTASPAASLMVLLVLLALGGVLNPLRRAVNRFSSKAVDQELSFAHEIADLSNVSLEIEAFGVRNRVINHLGGLIRDIKPVLRRVDALVQMNVPLYVSLTYVVVLVGMVFVTTLEIGDVSAISAVMLVTLRSLSYGQQFQLSATTVAERAPVLHSIDDTISRYRESPHPIGGTPIEAIGPIKVADLCFSYDPHSPTLEHLSFEIDPGEIIGIIGPSGCGKTTLLHLLLGLREPSSGTIEVGGHPLTTIDRRSWAELVGFVPQDTSLISGTIEENICFFRDIDETLVARAVKAAHLEAEIAAMPEGLATRLGGRDSQLSGGQRQRLAIARALVTEPRLLVLDEPTASLDSGAELFIRGTLAELGREVTVVVVAHRLSTLEECDRILVLDNGRLATFGRPEELAEDNSFYQAALRHSQLS</sequence>
<evidence type="ECO:0000256" key="7">
    <source>
        <dbReference type="ARBA" id="ARBA00022989"/>
    </source>
</evidence>
<gene>
    <name evidence="12" type="ORF">METZ01_LOCUS80929</name>
</gene>
<evidence type="ECO:0000256" key="4">
    <source>
        <dbReference type="ARBA" id="ARBA00022692"/>
    </source>
</evidence>
<evidence type="ECO:0000256" key="9">
    <source>
        <dbReference type="SAM" id="Phobius"/>
    </source>
</evidence>
<dbReference type="InterPro" id="IPR036640">
    <property type="entry name" value="ABC1_TM_sf"/>
</dbReference>
<evidence type="ECO:0000256" key="5">
    <source>
        <dbReference type="ARBA" id="ARBA00022741"/>
    </source>
</evidence>
<dbReference type="InterPro" id="IPR003439">
    <property type="entry name" value="ABC_transporter-like_ATP-bd"/>
</dbReference>
<feature type="transmembrane region" description="Helical" evidence="9">
    <location>
        <begin position="168"/>
        <end position="192"/>
    </location>
</feature>
<keyword evidence="7 9" id="KW-1133">Transmembrane helix</keyword>
<comment type="subcellular location">
    <subcellularLocation>
        <location evidence="1">Cell membrane</location>
        <topology evidence="1">Multi-pass membrane protein</topology>
    </subcellularLocation>
</comment>
<feature type="domain" description="ABC transporter" evidence="10">
    <location>
        <begin position="372"/>
        <end position="605"/>
    </location>
</feature>
<dbReference type="PANTHER" id="PTHR24221">
    <property type="entry name" value="ATP-BINDING CASSETTE SUB-FAMILY B"/>
    <property type="match status" value="1"/>
</dbReference>
<accession>A0A381UIT6</accession>
<evidence type="ECO:0000313" key="12">
    <source>
        <dbReference type="EMBL" id="SVA28075.1"/>
    </source>
</evidence>
<dbReference type="SMART" id="SM00382">
    <property type="entry name" value="AAA"/>
    <property type="match status" value="1"/>
</dbReference>